<comment type="caution">
    <text evidence="7">Lacks conserved residue(s) required for the propagation of feature annotation.</text>
</comment>
<reference evidence="12" key="1">
    <citation type="submission" date="2016-07" db="EMBL/GenBank/DDBJ databases">
        <authorList>
            <person name="Kauffman K."/>
            <person name="Arevalo P."/>
            <person name="Polz M.F."/>
        </authorList>
    </citation>
    <scope>NUCLEOTIDE SEQUENCE</scope>
    <source>
        <strain evidence="12">10N.222.46.E12</strain>
    </source>
</reference>
<comment type="similarity">
    <text evidence="7">Belongs to the Lpp family.</text>
</comment>
<dbReference type="GO" id="GO:0009279">
    <property type="term" value="C:cell outer membrane"/>
    <property type="evidence" value="ECO:0007669"/>
    <property type="project" value="UniProtKB-SubCell"/>
</dbReference>
<gene>
    <name evidence="7" type="primary">lpp</name>
    <name evidence="12" type="ORF">BCS90_00595</name>
</gene>
<dbReference type="GO" id="GO:0008289">
    <property type="term" value="F:lipid binding"/>
    <property type="evidence" value="ECO:0007669"/>
    <property type="project" value="UniProtKB-UniRule"/>
</dbReference>
<keyword evidence="5 7" id="KW-0998">Cell outer membrane</keyword>
<dbReference type="Gene3D" id="1.20.5.190">
    <property type="match status" value="1"/>
</dbReference>
<dbReference type="NCBIfam" id="NF040598">
    <property type="entry name" value="Ala_zip_lipo"/>
    <property type="match status" value="1"/>
</dbReference>
<keyword evidence="3 7" id="KW-0472">Membrane</keyword>
<dbReference type="GO" id="GO:0043580">
    <property type="term" value="P:periplasmic space organization"/>
    <property type="evidence" value="ECO:0007669"/>
    <property type="project" value="UniProtKB-UniRule"/>
</dbReference>
<keyword evidence="1" id="KW-0732">Signal</keyword>
<dbReference type="GO" id="GO:0030258">
    <property type="term" value="P:lipid modification"/>
    <property type="evidence" value="ECO:0007669"/>
    <property type="project" value="UniProtKB-UniRule"/>
</dbReference>
<feature type="lipid moiety-binding region" description="N-palmitoyl cysteine" evidence="7 9">
    <location>
        <position position="19"/>
    </location>
</feature>
<evidence type="ECO:0000256" key="4">
    <source>
        <dbReference type="ARBA" id="ARBA00023139"/>
    </source>
</evidence>
<evidence type="ECO:0000259" key="11">
    <source>
        <dbReference type="Pfam" id="PF04728"/>
    </source>
</evidence>
<evidence type="ECO:0000313" key="12">
    <source>
        <dbReference type="EMBL" id="PMP29945.1"/>
    </source>
</evidence>
<keyword evidence="6 7" id="KW-0449">Lipoprotein</keyword>
<evidence type="ECO:0000256" key="10">
    <source>
        <dbReference type="SAM" id="MobiDB-lite"/>
    </source>
</evidence>
<dbReference type="GO" id="GO:0042834">
    <property type="term" value="F:peptidoglycan binding"/>
    <property type="evidence" value="ECO:0007669"/>
    <property type="project" value="UniProtKB-UniRule"/>
</dbReference>
<dbReference type="PANTHER" id="PTHR38763">
    <property type="entry name" value="MAJOR OUTER MEMBRANE PROLIPOPROTEIN LPP"/>
    <property type="match status" value="1"/>
</dbReference>
<keyword evidence="7" id="KW-0964">Secreted</keyword>
<dbReference type="InterPro" id="IPR016367">
    <property type="entry name" value="MOM_Lpp"/>
</dbReference>
<feature type="compositionally biased region" description="Basic and acidic residues" evidence="10">
    <location>
        <begin position="72"/>
        <end position="81"/>
    </location>
</feature>
<dbReference type="InterPro" id="IPR006817">
    <property type="entry name" value="Lipoprotein_leucine-zipper_dom"/>
</dbReference>
<evidence type="ECO:0000256" key="3">
    <source>
        <dbReference type="ARBA" id="ARBA00023136"/>
    </source>
</evidence>
<evidence type="ECO:0000256" key="7">
    <source>
        <dbReference type="HAMAP-Rule" id="MF_00843"/>
    </source>
</evidence>
<sequence length="89" mass="9700">MNKMLVSAVTSSALLLGGCSSSPDEETMTKINNLNNQVSLLNQDLQDLKEQKVTLTSEAQLTKSTAVEAQEEADRANERIDNITQSCNK</sequence>
<comment type="subunit">
    <text evidence="7">Homotrimer.</text>
</comment>
<keyword evidence="4 7" id="KW-0564">Palmitate</keyword>
<dbReference type="PIRSF" id="PIRSF002855">
    <property type="entry name" value="Murein-lipoprotein"/>
    <property type="match status" value="1"/>
</dbReference>
<evidence type="ECO:0000256" key="5">
    <source>
        <dbReference type="ARBA" id="ARBA00023237"/>
    </source>
</evidence>
<proteinExistence type="inferred from homology"/>
<dbReference type="AlphaFoldDB" id="A0A7Z1MJD7"/>
<comment type="subcellular location">
    <subcellularLocation>
        <location evidence="7">Cell outer membrane</location>
        <topology evidence="7">Lipid-anchor</topology>
        <orientation evidence="7">Periplasmic side</orientation>
    </subcellularLocation>
    <subcellularLocation>
        <location evidence="7">Secreted</location>
        <location evidence="7">Cell wall</location>
        <topology evidence="7">Peptidoglycan-anchor</topology>
    </subcellularLocation>
    <text evidence="7">Attached via its lipidated N-terminus to the inner leaflet of the outer membrane. Attached to the peptidoglycan network (PGN) via its C-terminus.</text>
</comment>
<keyword evidence="7" id="KW-0134">Cell wall</keyword>
<dbReference type="EMBL" id="MDBS01000023">
    <property type="protein sequence ID" value="PMP29945.1"/>
    <property type="molecule type" value="Genomic_DNA"/>
</dbReference>
<evidence type="ECO:0000256" key="6">
    <source>
        <dbReference type="ARBA" id="ARBA00023288"/>
    </source>
</evidence>
<evidence type="ECO:0000256" key="1">
    <source>
        <dbReference type="ARBA" id="ARBA00022729"/>
    </source>
</evidence>
<dbReference type="PANTHER" id="PTHR38763:SF1">
    <property type="entry name" value="MAJOR OUTER MEMBRANE LIPOPROTEIN LPP"/>
    <property type="match status" value="1"/>
</dbReference>
<dbReference type="Pfam" id="PF04728">
    <property type="entry name" value="LPP"/>
    <property type="match status" value="1"/>
</dbReference>
<comment type="caution">
    <text evidence="12">The sequence shown here is derived from an EMBL/GenBank/DDBJ whole genome shotgun (WGS) entry which is preliminary data.</text>
</comment>
<reference evidence="12" key="2">
    <citation type="journal article" date="2018" name="Nature">
        <title>A major lineage of non-tailed dsDNA viruses as unrecognized killers of marine bacteria.</title>
        <authorList>
            <person name="Kauffman K.M."/>
            <person name="Hussain F.A."/>
            <person name="Yang J."/>
            <person name="Arevalo P."/>
            <person name="Brown J.M."/>
            <person name="Chang W.K."/>
            <person name="VanInsberghe D."/>
            <person name="Elsherbini J."/>
            <person name="Sharma R.S."/>
            <person name="Cutler M.B."/>
            <person name="Kelly L."/>
            <person name="Polz M.F."/>
        </authorList>
    </citation>
    <scope>NUCLEOTIDE SEQUENCE</scope>
    <source>
        <strain evidence="12">10N.222.46.E12</strain>
    </source>
</reference>
<keyword evidence="2 7" id="KW-0572">Peptidoglycan-anchor</keyword>
<dbReference type="SUPFAM" id="SSF58042">
    <property type="entry name" value="Outer membrane lipoprotein"/>
    <property type="match status" value="1"/>
</dbReference>
<feature type="repeat" evidence="7">
    <location>
        <begin position="35"/>
        <end position="45"/>
    </location>
</feature>
<evidence type="ECO:0000256" key="2">
    <source>
        <dbReference type="ARBA" id="ARBA00023088"/>
    </source>
</evidence>
<feature type="region of interest" description="Disordered" evidence="10">
    <location>
        <begin position="64"/>
        <end position="89"/>
    </location>
</feature>
<keyword evidence="7" id="KW-0677">Repeat</keyword>
<comment type="function">
    <text evidence="7">A highly abundant outer membrane lipoprotein that controls the distance between the inner and outer membranes. The only protein known to be covalently linked to the peptidoglycan network (PGN). Also non-covalently binds the PGN. The link between the cell outer membrane and PGN contributes to maintenance of the structural and functional integrity of the cell envelope, and maintains the correct distance between the PGN and the outer membrane.</text>
</comment>
<feature type="modified residue" description="N6-murein peptidoglycan lysine" evidence="7 8">
    <location>
        <position position="89"/>
    </location>
</feature>
<organism evidence="12">
    <name type="scientific">Vibrio cyclitrophicus</name>
    <dbReference type="NCBI Taxonomy" id="47951"/>
    <lineage>
        <taxon>Bacteria</taxon>
        <taxon>Pseudomonadati</taxon>
        <taxon>Pseudomonadota</taxon>
        <taxon>Gammaproteobacteria</taxon>
        <taxon>Vibrionales</taxon>
        <taxon>Vibrionaceae</taxon>
        <taxon>Vibrio</taxon>
    </lineage>
</organism>
<dbReference type="RefSeq" id="WP_102333153.1">
    <property type="nucleotide sequence ID" value="NZ_CP170590.1"/>
</dbReference>
<accession>A0A7Z1MJD7</accession>
<protein>
    <recommendedName>
        <fullName evidence="7">Major outer membrane lipoprotein Lpp</fullName>
    </recommendedName>
</protein>
<name>A0A7Z1MJD7_9VIBR</name>
<dbReference type="PROSITE" id="PS51257">
    <property type="entry name" value="PROKAR_LIPOPROTEIN"/>
    <property type="match status" value="1"/>
</dbReference>
<feature type="domain" description="Lipoprotein leucine-zipper" evidence="11">
    <location>
        <begin position="38"/>
        <end position="89"/>
    </location>
</feature>
<evidence type="ECO:0000256" key="8">
    <source>
        <dbReference type="PIRSR" id="PIRSR002855-1"/>
    </source>
</evidence>
<dbReference type="HAMAP" id="MF_00843">
    <property type="entry name" value="Lpp"/>
    <property type="match status" value="1"/>
</dbReference>
<feature type="lipid moiety-binding region" description="S-diacylglycerol cysteine" evidence="7 9">
    <location>
        <position position="19"/>
    </location>
</feature>
<evidence type="ECO:0000256" key="9">
    <source>
        <dbReference type="PIRSR" id="PIRSR002855-2"/>
    </source>
</evidence>